<evidence type="ECO:0000313" key="1">
    <source>
        <dbReference type="EMBL" id="MSS15599.1"/>
    </source>
</evidence>
<organism evidence="1 2">
    <name type="scientific">Porcincola intestinalis</name>
    <dbReference type="NCBI Taxonomy" id="2606632"/>
    <lineage>
        <taxon>Bacteria</taxon>
        <taxon>Bacillati</taxon>
        <taxon>Bacillota</taxon>
        <taxon>Clostridia</taxon>
        <taxon>Lachnospirales</taxon>
        <taxon>Lachnospiraceae</taxon>
        <taxon>Porcincola</taxon>
    </lineage>
</organism>
<comment type="caution">
    <text evidence="1">The sequence shown here is derived from an EMBL/GenBank/DDBJ whole genome shotgun (WGS) entry which is preliminary data.</text>
</comment>
<sequence length="62" mass="7152">MTITEVKPEFVFSTLQKLQSGDKLLCADYKKCEMTDTYGLVVGEVSRRLQLPECKFFKVTEE</sequence>
<keyword evidence="2" id="KW-1185">Reference proteome</keyword>
<protein>
    <submittedName>
        <fullName evidence="1">Uncharacterized protein</fullName>
    </submittedName>
</protein>
<dbReference type="RefSeq" id="WP_154526618.1">
    <property type="nucleotide sequence ID" value="NZ_VULZ01000013.1"/>
</dbReference>
<evidence type="ECO:0000313" key="2">
    <source>
        <dbReference type="Proteomes" id="UP000481852"/>
    </source>
</evidence>
<dbReference type="EMBL" id="VULZ01000013">
    <property type="protein sequence ID" value="MSS15599.1"/>
    <property type="molecule type" value="Genomic_DNA"/>
</dbReference>
<reference evidence="1 2" key="1">
    <citation type="submission" date="2019-08" db="EMBL/GenBank/DDBJ databases">
        <title>In-depth cultivation of the pig gut microbiome towards novel bacterial diversity and tailored functional studies.</title>
        <authorList>
            <person name="Wylensek D."/>
            <person name="Hitch T.C.A."/>
            <person name="Clavel T."/>
        </authorList>
    </citation>
    <scope>NUCLEOTIDE SEQUENCE [LARGE SCALE GENOMIC DNA]</scope>
    <source>
        <strain evidence="1 2">Oil+RF-744-WCA-WT-11</strain>
    </source>
</reference>
<name>A0A6L5X5D6_9FIRM</name>
<proteinExistence type="predicted"/>
<dbReference type="AlphaFoldDB" id="A0A6L5X5D6"/>
<gene>
    <name evidence="1" type="ORF">FYJ35_11225</name>
</gene>
<dbReference type="Proteomes" id="UP000481852">
    <property type="component" value="Unassembled WGS sequence"/>
</dbReference>
<accession>A0A6L5X5D6</accession>